<proteinExistence type="predicted"/>
<dbReference type="Pfam" id="PF01494">
    <property type="entry name" value="FAD_binding_3"/>
    <property type="match status" value="2"/>
</dbReference>
<protein>
    <recommendedName>
        <fullName evidence="5">FAD-binding domain-containing protein</fullName>
    </recommendedName>
</protein>
<dbReference type="EMBL" id="VDMD01000008">
    <property type="protein sequence ID" value="TRM64108.1"/>
    <property type="molecule type" value="Genomic_DNA"/>
</dbReference>
<evidence type="ECO:0000256" key="2">
    <source>
        <dbReference type="ARBA" id="ARBA00022827"/>
    </source>
</evidence>
<evidence type="ECO:0000256" key="1">
    <source>
        <dbReference type="ARBA" id="ARBA00022630"/>
    </source>
</evidence>
<dbReference type="OrthoDB" id="655030at2759"/>
<dbReference type="PANTHER" id="PTHR46972">
    <property type="entry name" value="MONOOXYGENASE ASQM-RELATED"/>
    <property type="match status" value="1"/>
</dbReference>
<keyword evidence="2" id="KW-0274">FAD</keyword>
<keyword evidence="3" id="KW-0560">Oxidoreductase</keyword>
<accession>A0A550CH26</accession>
<keyword evidence="1" id="KW-0285">Flavoprotein</keyword>
<dbReference type="InterPro" id="IPR002938">
    <property type="entry name" value="FAD-bd"/>
</dbReference>
<organism evidence="6 7">
    <name type="scientific">Schizophyllum amplum</name>
    <dbReference type="NCBI Taxonomy" id="97359"/>
    <lineage>
        <taxon>Eukaryota</taxon>
        <taxon>Fungi</taxon>
        <taxon>Dikarya</taxon>
        <taxon>Basidiomycota</taxon>
        <taxon>Agaricomycotina</taxon>
        <taxon>Agaricomycetes</taxon>
        <taxon>Agaricomycetidae</taxon>
        <taxon>Agaricales</taxon>
        <taxon>Schizophyllaceae</taxon>
        <taxon>Schizophyllum</taxon>
    </lineage>
</organism>
<dbReference type="AlphaFoldDB" id="A0A550CH26"/>
<evidence type="ECO:0000313" key="6">
    <source>
        <dbReference type="EMBL" id="TRM64108.1"/>
    </source>
</evidence>
<dbReference type="Proteomes" id="UP000320762">
    <property type="component" value="Unassembled WGS sequence"/>
</dbReference>
<comment type="caution">
    <text evidence="6">The sequence shown here is derived from an EMBL/GenBank/DDBJ whole genome shotgun (WGS) entry which is preliminary data.</text>
</comment>
<evidence type="ECO:0000259" key="5">
    <source>
        <dbReference type="Pfam" id="PF01494"/>
    </source>
</evidence>
<dbReference type="Gene3D" id="3.50.50.60">
    <property type="entry name" value="FAD/NAD(P)-binding domain"/>
    <property type="match status" value="1"/>
</dbReference>
<dbReference type="PRINTS" id="PR00420">
    <property type="entry name" value="RNGMNOXGNASE"/>
</dbReference>
<dbReference type="InterPro" id="IPR036188">
    <property type="entry name" value="FAD/NAD-bd_sf"/>
</dbReference>
<keyword evidence="7" id="KW-1185">Reference proteome</keyword>
<gene>
    <name evidence="6" type="ORF">BD626DRAFT_265512</name>
</gene>
<reference evidence="6 7" key="1">
    <citation type="journal article" date="2019" name="New Phytol.">
        <title>Comparative genomics reveals unique wood-decay strategies and fruiting body development in the Schizophyllaceae.</title>
        <authorList>
            <person name="Almasi E."/>
            <person name="Sahu N."/>
            <person name="Krizsan K."/>
            <person name="Balint B."/>
            <person name="Kovacs G.M."/>
            <person name="Kiss B."/>
            <person name="Cseklye J."/>
            <person name="Drula E."/>
            <person name="Henrissat B."/>
            <person name="Nagy I."/>
            <person name="Chovatia M."/>
            <person name="Adam C."/>
            <person name="LaButti K."/>
            <person name="Lipzen A."/>
            <person name="Riley R."/>
            <person name="Grigoriev I.V."/>
            <person name="Nagy L.G."/>
        </authorList>
    </citation>
    <scope>NUCLEOTIDE SEQUENCE [LARGE SCALE GENOMIC DNA]</scope>
    <source>
        <strain evidence="6 7">NL-1724</strain>
    </source>
</reference>
<dbReference type="STRING" id="97359.A0A550CH26"/>
<evidence type="ECO:0000256" key="3">
    <source>
        <dbReference type="ARBA" id="ARBA00023002"/>
    </source>
</evidence>
<name>A0A550CH26_9AGAR</name>
<sequence>MNRIGAGIRIAIVGAGPGGLALVRLLQVQGLRPTIYERDASVTARPQGGSLDLHQEDGLLAVREAGLYNQFLKHARFEGQQTRILDKYANLLLDDKDVVGPDHKDARPEIDRKDLRDILLSSLLPNTAQWGRTLESVAPALGGGHALTFRDGHTEAADLVVGADGAWSKVRASALTGALPGYTGYFFVDAAIPNVDTRWPAVGNLVGQGSAFVLGDGKVLLPQRNGGGILRVYFARRGSEEDADVFARDVLSRGTVAVRDALLEHYAGWAPDILDIVRACEGADIVLRKIFSFPPSHSWPRTKGVTLLGDAAHVMTPFSGAGVNMALADAMDLAAAIKRIVAGGTDLGTALEEYEKKIMARAEEHLAEGTSFADIAFSHDAAERMSRALNTSH</sequence>
<evidence type="ECO:0000256" key="4">
    <source>
        <dbReference type="ARBA" id="ARBA00023033"/>
    </source>
</evidence>
<feature type="domain" description="FAD-binding" evidence="5">
    <location>
        <begin position="304"/>
        <end position="364"/>
    </location>
</feature>
<dbReference type="PANTHER" id="PTHR46972:SF1">
    <property type="entry name" value="FAD DEPENDENT OXIDOREDUCTASE DOMAIN-CONTAINING PROTEIN"/>
    <property type="match status" value="1"/>
</dbReference>
<evidence type="ECO:0000313" key="7">
    <source>
        <dbReference type="Proteomes" id="UP000320762"/>
    </source>
</evidence>
<dbReference type="GO" id="GO:0071949">
    <property type="term" value="F:FAD binding"/>
    <property type="evidence" value="ECO:0007669"/>
    <property type="project" value="InterPro"/>
</dbReference>
<dbReference type="GO" id="GO:0004497">
    <property type="term" value="F:monooxygenase activity"/>
    <property type="evidence" value="ECO:0007669"/>
    <property type="project" value="UniProtKB-KW"/>
</dbReference>
<dbReference type="SUPFAM" id="SSF51905">
    <property type="entry name" value="FAD/NAD(P)-binding domain"/>
    <property type="match status" value="1"/>
</dbReference>
<feature type="domain" description="FAD-binding" evidence="5">
    <location>
        <begin position="10"/>
        <end position="176"/>
    </location>
</feature>
<keyword evidence="4" id="KW-0503">Monooxygenase</keyword>